<dbReference type="Proteomes" id="UP001565200">
    <property type="component" value="Unassembled WGS sequence"/>
</dbReference>
<dbReference type="InterPro" id="IPR017867">
    <property type="entry name" value="Tyr_phospatase_low_mol_wt"/>
</dbReference>
<evidence type="ECO:0000256" key="1">
    <source>
        <dbReference type="ARBA" id="ARBA00011063"/>
    </source>
</evidence>
<dbReference type="PANTHER" id="PTHR47439:SF1">
    <property type="entry name" value="ACID PHOSPHATASE"/>
    <property type="match status" value="1"/>
</dbReference>
<evidence type="ECO:0000259" key="3">
    <source>
        <dbReference type="SMART" id="SM00226"/>
    </source>
</evidence>
<name>A0ABV4CVK4_9BACT</name>
<dbReference type="PRINTS" id="PR00719">
    <property type="entry name" value="LMWPTPASE"/>
</dbReference>
<dbReference type="EC" id="3.1.3.48" evidence="4"/>
<dbReference type="InterPro" id="IPR036196">
    <property type="entry name" value="Ptyr_pPase_sf"/>
</dbReference>
<evidence type="ECO:0000313" key="5">
    <source>
        <dbReference type="Proteomes" id="UP001565200"/>
    </source>
</evidence>
<proteinExistence type="inferred from homology"/>
<evidence type="ECO:0000313" key="4">
    <source>
        <dbReference type="EMBL" id="MEY8244731.1"/>
    </source>
</evidence>
<dbReference type="InterPro" id="IPR052995">
    <property type="entry name" value="LMW-PTP"/>
</dbReference>
<gene>
    <name evidence="4" type="ORF">AAK873_03730</name>
</gene>
<sequence length="181" mass="20481">MQKRDITPEISNIVKLLNGKKPKKVLFVCLGNICRSPAAQGVLQHIVDTHGASADWHIDSAGTYGGHAGDMPDRRMRIHAQRRGYNLTHRSRRVRESDFDDFDLIIAMDKSNERNMRDMAPSVEAEAKIVPMTEFVTMSTRYDHIPDPYYEGAEGFELVLDLLENGCANLYDVMTDGKNQK</sequence>
<organism evidence="4 5">
    <name type="scientific">Heminiphilus faecis</name>
    <dbReference type="NCBI Taxonomy" id="2601703"/>
    <lineage>
        <taxon>Bacteria</taxon>
        <taxon>Pseudomonadati</taxon>
        <taxon>Bacteroidota</taxon>
        <taxon>Bacteroidia</taxon>
        <taxon>Bacteroidales</taxon>
        <taxon>Muribaculaceae</taxon>
        <taxon>Heminiphilus</taxon>
    </lineage>
</organism>
<protein>
    <submittedName>
        <fullName evidence="4">Low molecular weight protein-tyrosine-phosphatase</fullName>
        <ecNumber evidence="4">3.1.3.48</ecNumber>
    </submittedName>
</protein>
<dbReference type="RefSeq" id="WP_121700017.1">
    <property type="nucleotide sequence ID" value="NZ_JBCLPP010000007.1"/>
</dbReference>
<dbReference type="InterPro" id="IPR023485">
    <property type="entry name" value="Ptyr_pPase"/>
</dbReference>
<dbReference type="GO" id="GO:0004725">
    <property type="term" value="F:protein tyrosine phosphatase activity"/>
    <property type="evidence" value="ECO:0007669"/>
    <property type="project" value="UniProtKB-EC"/>
</dbReference>
<reference evidence="4 5" key="1">
    <citation type="submission" date="2024-03" db="EMBL/GenBank/DDBJ databases">
        <title>Mouse gut bacterial collection (mGBC) of GemPharmatech.</title>
        <authorList>
            <person name="He Y."/>
            <person name="Dong L."/>
            <person name="Wu D."/>
            <person name="Gao X."/>
            <person name="Lin Z."/>
        </authorList>
    </citation>
    <scope>NUCLEOTIDE SEQUENCE [LARGE SCALE GENOMIC DNA]</scope>
    <source>
        <strain evidence="4 5">54-13</strain>
    </source>
</reference>
<dbReference type="CDD" id="cd16343">
    <property type="entry name" value="LMWPTP"/>
    <property type="match status" value="1"/>
</dbReference>
<dbReference type="SUPFAM" id="SSF52788">
    <property type="entry name" value="Phosphotyrosine protein phosphatases I"/>
    <property type="match status" value="1"/>
</dbReference>
<accession>A0ABV4CVK4</accession>
<feature type="domain" description="Phosphotyrosine protein phosphatase I" evidence="3">
    <location>
        <begin position="23"/>
        <end position="173"/>
    </location>
</feature>
<dbReference type="EMBL" id="JBCLPP010000007">
    <property type="protein sequence ID" value="MEY8244731.1"/>
    <property type="molecule type" value="Genomic_DNA"/>
</dbReference>
<dbReference type="PANTHER" id="PTHR47439">
    <property type="entry name" value="LOW MOLECULAR WEIGHT PHOSPHOTYROSINE PROTEIN PHOSPHATASE-RELATED"/>
    <property type="match status" value="1"/>
</dbReference>
<comment type="similarity">
    <text evidence="1">Belongs to the low molecular weight phosphotyrosine protein phosphatase family.</text>
</comment>
<dbReference type="Gene3D" id="3.40.50.2300">
    <property type="match status" value="1"/>
</dbReference>
<evidence type="ECO:0000256" key="2">
    <source>
        <dbReference type="ARBA" id="ARBA00022801"/>
    </source>
</evidence>
<keyword evidence="2 4" id="KW-0378">Hydrolase</keyword>
<dbReference type="Pfam" id="PF01451">
    <property type="entry name" value="LMWPc"/>
    <property type="match status" value="1"/>
</dbReference>
<keyword evidence="5" id="KW-1185">Reference proteome</keyword>
<dbReference type="SMART" id="SM00226">
    <property type="entry name" value="LMWPc"/>
    <property type="match status" value="1"/>
</dbReference>
<comment type="caution">
    <text evidence="4">The sequence shown here is derived from an EMBL/GenBank/DDBJ whole genome shotgun (WGS) entry which is preliminary data.</text>
</comment>